<dbReference type="EMBL" id="JAAAUY010000239">
    <property type="protein sequence ID" value="KAF9332793.1"/>
    <property type="molecule type" value="Genomic_DNA"/>
</dbReference>
<protein>
    <submittedName>
        <fullName evidence="2">Uncharacterized protein</fullName>
    </submittedName>
</protein>
<feature type="compositionally biased region" description="Polar residues" evidence="1">
    <location>
        <begin position="158"/>
        <end position="173"/>
    </location>
</feature>
<organism evidence="2 3">
    <name type="scientific">Podila minutissima</name>
    <dbReference type="NCBI Taxonomy" id="64525"/>
    <lineage>
        <taxon>Eukaryota</taxon>
        <taxon>Fungi</taxon>
        <taxon>Fungi incertae sedis</taxon>
        <taxon>Mucoromycota</taxon>
        <taxon>Mortierellomycotina</taxon>
        <taxon>Mortierellomycetes</taxon>
        <taxon>Mortierellales</taxon>
        <taxon>Mortierellaceae</taxon>
        <taxon>Podila</taxon>
    </lineage>
</organism>
<evidence type="ECO:0000256" key="1">
    <source>
        <dbReference type="SAM" id="MobiDB-lite"/>
    </source>
</evidence>
<evidence type="ECO:0000313" key="2">
    <source>
        <dbReference type="EMBL" id="KAF9332793.1"/>
    </source>
</evidence>
<proteinExistence type="predicted"/>
<dbReference type="AlphaFoldDB" id="A0A9P5SNX6"/>
<evidence type="ECO:0000313" key="3">
    <source>
        <dbReference type="Proteomes" id="UP000696485"/>
    </source>
</evidence>
<accession>A0A9P5SNX6</accession>
<feature type="region of interest" description="Disordered" evidence="1">
    <location>
        <begin position="1"/>
        <end position="173"/>
    </location>
</feature>
<comment type="caution">
    <text evidence="2">The sequence shown here is derived from an EMBL/GenBank/DDBJ whole genome shotgun (WGS) entry which is preliminary data.</text>
</comment>
<reference evidence="2" key="1">
    <citation type="journal article" date="2020" name="Fungal Divers.">
        <title>Resolving the Mortierellaceae phylogeny through synthesis of multi-gene phylogenetics and phylogenomics.</title>
        <authorList>
            <person name="Vandepol N."/>
            <person name="Liber J."/>
            <person name="Desiro A."/>
            <person name="Na H."/>
            <person name="Kennedy M."/>
            <person name="Barry K."/>
            <person name="Grigoriev I.V."/>
            <person name="Miller A.N."/>
            <person name="O'Donnell K."/>
            <person name="Stajich J.E."/>
            <person name="Bonito G."/>
        </authorList>
    </citation>
    <scope>NUCLEOTIDE SEQUENCE</scope>
    <source>
        <strain evidence="2">NVP1</strain>
    </source>
</reference>
<name>A0A9P5SNX6_9FUNG</name>
<feature type="compositionally biased region" description="Low complexity" evidence="1">
    <location>
        <begin position="84"/>
        <end position="100"/>
    </location>
</feature>
<keyword evidence="3" id="KW-1185">Reference proteome</keyword>
<sequence>MKSYSNNRPQGRGGSSQGSMRGKSISTRLSAPAPVNLPSRRQELAGNEAHGSQGSSWGSPSVATAALGASSANSTPGDSPIVPATGTMATTQTGTTSTNGVAGGDSPHLDTSPIGSPFHKPVARAWGAVTQPSDQRTEEYPTAAEAAKKIHHDHHESPLTNGGHNTTNGKRAN</sequence>
<feature type="non-terminal residue" evidence="2">
    <location>
        <position position="173"/>
    </location>
</feature>
<feature type="compositionally biased region" description="Polar residues" evidence="1">
    <location>
        <begin position="50"/>
        <end position="62"/>
    </location>
</feature>
<dbReference type="Proteomes" id="UP000696485">
    <property type="component" value="Unassembled WGS sequence"/>
</dbReference>
<gene>
    <name evidence="2" type="ORF">BG006_004326</name>
</gene>